<dbReference type="FunFam" id="3.30.565.10:FF:000002">
    <property type="entry name" value="DNA gyrase subunit B"/>
    <property type="match status" value="1"/>
</dbReference>
<dbReference type="CDD" id="cd00822">
    <property type="entry name" value="TopoII_Trans_DNA_gyrase"/>
    <property type="match status" value="1"/>
</dbReference>
<evidence type="ECO:0000256" key="6">
    <source>
        <dbReference type="ARBA" id="ARBA00022842"/>
    </source>
</evidence>
<evidence type="ECO:0000256" key="8">
    <source>
        <dbReference type="ARBA" id="ARBA00023125"/>
    </source>
</evidence>
<dbReference type="Pfam" id="PF02518">
    <property type="entry name" value="HATPase_c"/>
    <property type="match status" value="1"/>
</dbReference>
<organism evidence="12 13">
    <name type="scientific">Desulfonatronospira thiodismutans ASO3-1</name>
    <dbReference type="NCBI Taxonomy" id="555779"/>
    <lineage>
        <taxon>Bacteria</taxon>
        <taxon>Pseudomonadati</taxon>
        <taxon>Thermodesulfobacteriota</taxon>
        <taxon>Desulfovibrionia</taxon>
        <taxon>Desulfovibrionales</taxon>
        <taxon>Desulfonatronovibrionaceae</taxon>
        <taxon>Desulfonatronospira</taxon>
    </lineage>
</organism>
<dbReference type="FunFam" id="3.30.230.10:FF:000005">
    <property type="entry name" value="DNA gyrase subunit B"/>
    <property type="match status" value="1"/>
</dbReference>
<dbReference type="PRINTS" id="PR01159">
    <property type="entry name" value="DNAGYRASEB"/>
</dbReference>
<comment type="subcellular location">
    <subcellularLocation>
        <location evidence="10">Cytoplasm</location>
    </subcellularLocation>
</comment>
<evidence type="ECO:0000256" key="10">
    <source>
        <dbReference type="HAMAP-Rule" id="MF_01898"/>
    </source>
</evidence>
<dbReference type="InterPro" id="IPR018522">
    <property type="entry name" value="TopoIIA_CS"/>
</dbReference>
<dbReference type="FunFam" id="3.40.50.670:FF:000001">
    <property type="entry name" value="DNA topoisomerase 2"/>
    <property type="match status" value="1"/>
</dbReference>
<comment type="subunit">
    <text evidence="10">Heterotetramer, composed of two GyrA and two GyrB chains. In the heterotetramer, GyrA contains the active site tyrosine that forms a transient covalent intermediate with DNA, while GyrB binds cofactors and catalyzes ATP hydrolysis.</text>
</comment>
<evidence type="ECO:0000256" key="3">
    <source>
        <dbReference type="ARBA" id="ARBA00022723"/>
    </source>
</evidence>
<keyword evidence="4 10" id="KW-0547">Nucleotide-binding</keyword>
<name>D6SP74_9BACT</name>
<gene>
    <name evidence="10" type="primary">gyrB</name>
    <name evidence="12" type="ORF">Dthio_PD1922</name>
</gene>
<feature type="binding site" evidence="10">
    <location>
        <position position="429"/>
    </location>
    <ligand>
        <name>Mg(2+)</name>
        <dbReference type="ChEBI" id="CHEBI:18420"/>
        <label>1</label>
        <note>catalytic</note>
    </ligand>
</feature>
<dbReference type="Gene3D" id="3.30.230.10">
    <property type="match status" value="1"/>
</dbReference>
<dbReference type="PANTHER" id="PTHR45866">
    <property type="entry name" value="DNA GYRASE/TOPOISOMERASE SUBUNIT B"/>
    <property type="match status" value="1"/>
</dbReference>
<dbReference type="EC" id="5.6.2.2" evidence="10"/>
<dbReference type="InterPro" id="IPR020568">
    <property type="entry name" value="Ribosomal_Su5_D2-typ_SF"/>
</dbReference>
<evidence type="ECO:0000313" key="13">
    <source>
        <dbReference type="Proteomes" id="UP000005496"/>
    </source>
</evidence>
<dbReference type="NCBIfam" id="TIGR01059">
    <property type="entry name" value="gyrB"/>
    <property type="match status" value="1"/>
</dbReference>
<proteinExistence type="inferred from homology"/>
<feature type="site" description="Interaction with DNA" evidence="10">
    <location>
        <position position="454"/>
    </location>
</feature>
<dbReference type="InterPro" id="IPR006171">
    <property type="entry name" value="TOPRIM_dom"/>
</dbReference>
<dbReference type="GO" id="GO:0005737">
    <property type="term" value="C:cytoplasm"/>
    <property type="evidence" value="ECO:0007669"/>
    <property type="project" value="UniProtKB-SubCell"/>
</dbReference>
<dbReference type="AlphaFoldDB" id="D6SP74"/>
<accession>D6SP74</accession>
<evidence type="ECO:0000256" key="2">
    <source>
        <dbReference type="ARBA" id="ARBA00010708"/>
    </source>
</evidence>
<dbReference type="SUPFAM" id="SSF54211">
    <property type="entry name" value="Ribosomal protein S5 domain 2-like"/>
    <property type="match status" value="1"/>
</dbReference>
<evidence type="ECO:0000256" key="9">
    <source>
        <dbReference type="ARBA" id="ARBA00023235"/>
    </source>
</evidence>
<dbReference type="NCBIfam" id="NF011501">
    <property type="entry name" value="PRK14939.1"/>
    <property type="match status" value="1"/>
</dbReference>
<sequence>MDNKDRQENSGEYTAQSIQVLEGLTAVRKRPAMYIGSTDVRGLQHLVYEVLDNSIDEAMAGYCDNVRITVHMDNSVTISDNGRGIPVDWHEKENRPALEVVMTVLHAGGKFDNASYKVSGGLHGVGVSVVNALSEYLEVTVRREGEKYFQKFERGIPVTKLRHEGPSSSRGTTIKFRPDEEIFSTLDFDYDTLSKRFEELAYLNSGLRIEFQDERYQKSDVFQFDGGLLSFIKNVNKDSGLHKVIYASGEVHNVSMELTLQYKTGYKEHIYSFANNIRTVEGGTHLNGLRSALTRAINTYIQHAQDLPRKLKQKLTGDDVREGLTSIISVKVPDPQFEGQTKTKLGNSEISGYVSGIAYEKITTFLNENPKDARIIVEKVVDAARAREAARKAKELVRRKGALSDYSLPGKLADCQSKNPSESEIFIVEGDSAGGSAKQGRNPKHQAILPLRGKILNVEKTRFEKILENNEIKALITAMGAGIGDKELDLSKLRYHKIVIMTDADVDGAHIRTLLLTFFFRQFSQLIENGYLYIAQPPLYRVHKGNFEQFISDEKTMHDFLLNRVYDEISIKTENGLEYTKDEMVELIKNLISLKDSFEDAGNMGIKEELFQSLLEYGPRLHPVHFVYEDSSEFISFMSGRGFETTLEKEESEIEKRYFLVFTDRNEHSTRIGIEFFNSGLYKKAHQVQQQILHNNPGLGFEILSQKDTIQVKGIFPLLDKVFELAHKGINIQRYKGLGEMNPEQLWSTTMDPDKRTMLQVNVEDAELADDLFSRLMGDKVEPRREFIEKNALEVADLDI</sequence>
<dbReference type="InterPro" id="IPR013506">
    <property type="entry name" value="Topo_IIA_bsu_dom2"/>
</dbReference>
<protein>
    <recommendedName>
        <fullName evidence="10">DNA gyrase subunit B</fullName>
        <ecNumber evidence="10">5.6.2.2</ecNumber>
    </recommendedName>
</protein>
<dbReference type="GO" id="GO:0003677">
    <property type="term" value="F:DNA binding"/>
    <property type="evidence" value="ECO:0007669"/>
    <property type="project" value="UniProtKB-KW"/>
</dbReference>
<dbReference type="Pfam" id="PF00204">
    <property type="entry name" value="DNA_gyraseB"/>
    <property type="match status" value="1"/>
</dbReference>
<dbReference type="Gene3D" id="3.40.50.670">
    <property type="match status" value="2"/>
</dbReference>
<dbReference type="InterPro" id="IPR034160">
    <property type="entry name" value="TOPRIM_GyrB"/>
</dbReference>
<dbReference type="EMBL" id="ACJN02000002">
    <property type="protein sequence ID" value="EFI34550.1"/>
    <property type="molecule type" value="Genomic_DNA"/>
</dbReference>
<dbReference type="eggNOG" id="COG0187">
    <property type="taxonomic scope" value="Bacteria"/>
</dbReference>
<dbReference type="InterPro" id="IPR000565">
    <property type="entry name" value="Topo_IIA_B"/>
</dbReference>
<feature type="domain" description="Toprim" evidence="11">
    <location>
        <begin position="423"/>
        <end position="538"/>
    </location>
</feature>
<keyword evidence="8" id="KW-0238">DNA-binding</keyword>
<keyword evidence="3 10" id="KW-0479">Metal-binding</keyword>
<dbReference type="RefSeq" id="WP_008869870.1">
    <property type="nucleotide sequence ID" value="NZ_ACJN02000002.1"/>
</dbReference>
<dbReference type="Gene3D" id="3.30.565.10">
    <property type="entry name" value="Histidine kinase-like ATPase, C-terminal domain"/>
    <property type="match status" value="1"/>
</dbReference>
<dbReference type="GO" id="GO:0046872">
    <property type="term" value="F:metal ion binding"/>
    <property type="evidence" value="ECO:0007669"/>
    <property type="project" value="UniProtKB-KW"/>
</dbReference>
<feature type="binding site" evidence="10">
    <location>
        <position position="505"/>
    </location>
    <ligand>
        <name>Mg(2+)</name>
        <dbReference type="ChEBI" id="CHEBI:18420"/>
        <label>2</label>
    </ligand>
</feature>
<comment type="miscellaneous">
    <text evidence="10">Few gyrases are as efficient as E.coli at forming negative supercoils. Not all organisms have 2 type II topoisomerases; in organisms with a single type II topoisomerase this enzyme also has to decatenate newly replicated chromosomes.</text>
</comment>
<feature type="site" description="Interaction with DNA" evidence="10">
    <location>
        <position position="457"/>
    </location>
</feature>
<dbReference type="InterPro" id="IPR014721">
    <property type="entry name" value="Ribsml_uS5_D2-typ_fold_subgr"/>
</dbReference>
<feature type="binding site" evidence="10">
    <location>
        <position position="503"/>
    </location>
    <ligand>
        <name>Mg(2+)</name>
        <dbReference type="ChEBI" id="CHEBI:18420"/>
        <label>2</label>
    </ligand>
</feature>
<evidence type="ECO:0000313" key="12">
    <source>
        <dbReference type="EMBL" id="EFI34550.1"/>
    </source>
</evidence>
<dbReference type="InterPro" id="IPR001241">
    <property type="entry name" value="Topo_IIA"/>
</dbReference>
<comment type="cofactor">
    <cofactor evidence="10">
        <name>Mg(2+)</name>
        <dbReference type="ChEBI" id="CHEBI:18420"/>
    </cofactor>
    <cofactor evidence="10">
        <name>Mn(2+)</name>
        <dbReference type="ChEBI" id="CHEBI:29035"/>
    </cofactor>
    <cofactor evidence="10">
        <name>Ca(2+)</name>
        <dbReference type="ChEBI" id="CHEBI:29108"/>
    </cofactor>
    <text evidence="10">Binds two Mg(2+) per subunit. The magnesium ions form salt bridges with both the protein and the DNA. Can also accept other divalent metal cations, such as Mn(2+) or Ca(2+).</text>
</comment>
<dbReference type="Pfam" id="PF01751">
    <property type="entry name" value="Toprim"/>
    <property type="match status" value="1"/>
</dbReference>
<dbReference type="SUPFAM" id="SSF55874">
    <property type="entry name" value="ATPase domain of HSP90 chaperone/DNA topoisomerase II/histidine kinase"/>
    <property type="match status" value="1"/>
</dbReference>
<dbReference type="PROSITE" id="PS50880">
    <property type="entry name" value="TOPRIM"/>
    <property type="match status" value="1"/>
</dbReference>
<evidence type="ECO:0000256" key="4">
    <source>
        <dbReference type="ARBA" id="ARBA00022741"/>
    </source>
</evidence>
<keyword evidence="13" id="KW-1185">Reference proteome</keyword>
<keyword evidence="6 10" id="KW-0460">Magnesium</keyword>
<dbReference type="InterPro" id="IPR013759">
    <property type="entry name" value="Topo_IIA_B_C"/>
</dbReference>
<dbReference type="InterPro" id="IPR013760">
    <property type="entry name" value="Topo_IIA-like_dom_sf"/>
</dbReference>
<reference evidence="12" key="1">
    <citation type="submission" date="2010-05" db="EMBL/GenBank/DDBJ databases">
        <title>The draft genome of Desulfonatronospira thiodismutans ASO3-1.</title>
        <authorList>
            <consortium name="US DOE Joint Genome Institute (JGI-PGF)"/>
            <person name="Lucas S."/>
            <person name="Copeland A."/>
            <person name="Lapidus A."/>
            <person name="Cheng J.-F."/>
            <person name="Bruce D."/>
            <person name="Goodwin L."/>
            <person name="Pitluck S."/>
            <person name="Chertkov O."/>
            <person name="Brettin T."/>
            <person name="Detter J.C."/>
            <person name="Han C."/>
            <person name="Land M.L."/>
            <person name="Hauser L."/>
            <person name="Kyrpides N."/>
            <person name="Mikhailova N."/>
            <person name="Muyzer G."/>
            <person name="Woyke T."/>
        </authorList>
    </citation>
    <scope>NUCLEOTIDE SEQUENCE [LARGE SCALE GENOMIC DNA]</scope>
    <source>
        <strain evidence="12">ASO3-1</strain>
    </source>
</reference>
<evidence type="ECO:0000256" key="7">
    <source>
        <dbReference type="ARBA" id="ARBA00023029"/>
    </source>
</evidence>
<dbReference type="SUPFAM" id="SSF56719">
    <property type="entry name" value="Type II DNA topoisomerase"/>
    <property type="match status" value="1"/>
</dbReference>
<dbReference type="SMART" id="SM00387">
    <property type="entry name" value="HATPase_c"/>
    <property type="match status" value="1"/>
</dbReference>
<dbReference type="GO" id="GO:0006265">
    <property type="term" value="P:DNA topological change"/>
    <property type="evidence" value="ECO:0007669"/>
    <property type="project" value="UniProtKB-UniRule"/>
</dbReference>
<keyword evidence="5 10" id="KW-0067">ATP-binding</keyword>
<dbReference type="PRINTS" id="PR00418">
    <property type="entry name" value="TPI2FAMILY"/>
</dbReference>
<dbReference type="InterPro" id="IPR036890">
    <property type="entry name" value="HATPase_C_sf"/>
</dbReference>
<dbReference type="PANTHER" id="PTHR45866:SF1">
    <property type="entry name" value="DNA GYRASE SUBUNIT B, MITOCHONDRIAL"/>
    <property type="match status" value="1"/>
</dbReference>
<dbReference type="SMART" id="SM00433">
    <property type="entry name" value="TOP2c"/>
    <property type="match status" value="1"/>
</dbReference>
<dbReference type="NCBIfam" id="NF004189">
    <property type="entry name" value="PRK05644.1"/>
    <property type="match status" value="1"/>
</dbReference>
<dbReference type="OrthoDB" id="9802808at2"/>
<feature type="binding site" evidence="10">
    <location>
        <position position="503"/>
    </location>
    <ligand>
        <name>Mg(2+)</name>
        <dbReference type="ChEBI" id="CHEBI:18420"/>
        <label>1</label>
        <note>catalytic</note>
    </ligand>
</feature>
<evidence type="ECO:0000256" key="5">
    <source>
        <dbReference type="ARBA" id="ARBA00022840"/>
    </source>
</evidence>
<keyword evidence="7 10" id="KW-0799">Topoisomerase</keyword>
<dbReference type="GO" id="GO:0003918">
    <property type="term" value="F:DNA topoisomerase type II (double strand cut, ATP-hydrolyzing) activity"/>
    <property type="evidence" value="ECO:0007669"/>
    <property type="project" value="UniProtKB-UniRule"/>
</dbReference>
<comment type="function">
    <text evidence="10">A type II topoisomerase that negatively supercoils closed circular double-stranded (ds) DNA in an ATP-dependent manner to modulate DNA topology and maintain chromosomes in an underwound state. Negative supercoiling favors strand separation, and DNA replication, transcription, recombination and repair, all of which involve strand separation. Also able to catalyze the interconversion of other topological isomers of dsDNA rings, including catenanes and knotted rings. Type II topoisomerases break and join 2 DNA strands simultaneously in an ATP-dependent manner.</text>
</comment>
<comment type="similarity">
    <text evidence="2 10">Belongs to the type II topoisomerase GyrB family.</text>
</comment>
<dbReference type="PROSITE" id="PS00177">
    <property type="entry name" value="TOPOISOMERASE_II"/>
    <property type="match status" value="1"/>
</dbReference>
<keyword evidence="10" id="KW-0963">Cytoplasm</keyword>
<dbReference type="GO" id="GO:0005524">
    <property type="term" value="F:ATP binding"/>
    <property type="evidence" value="ECO:0007669"/>
    <property type="project" value="UniProtKB-UniRule"/>
</dbReference>
<dbReference type="CDD" id="cd16928">
    <property type="entry name" value="HATPase_GyrB-like"/>
    <property type="match status" value="1"/>
</dbReference>
<comment type="catalytic activity">
    <reaction evidence="1 10">
        <text>ATP-dependent breakage, passage and rejoining of double-stranded DNA.</text>
        <dbReference type="EC" id="5.6.2.2"/>
    </reaction>
</comment>
<dbReference type="GO" id="GO:0006261">
    <property type="term" value="P:DNA-templated DNA replication"/>
    <property type="evidence" value="ECO:0007669"/>
    <property type="project" value="UniProtKB-UniRule"/>
</dbReference>
<comment type="caution">
    <text evidence="12">The sequence shown here is derived from an EMBL/GenBank/DDBJ whole genome shotgun (WGS) entry which is preliminary data.</text>
</comment>
<dbReference type="InterPro" id="IPR003594">
    <property type="entry name" value="HATPase_dom"/>
</dbReference>
<dbReference type="CDD" id="cd03366">
    <property type="entry name" value="TOPRIM_TopoIIA_GyrB"/>
    <property type="match status" value="1"/>
</dbReference>
<evidence type="ECO:0000259" key="11">
    <source>
        <dbReference type="PROSITE" id="PS50880"/>
    </source>
</evidence>
<keyword evidence="9 10" id="KW-0413">Isomerase</keyword>
<dbReference type="InterPro" id="IPR011557">
    <property type="entry name" value="GyrB"/>
</dbReference>
<evidence type="ECO:0000256" key="1">
    <source>
        <dbReference type="ARBA" id="ARBA00000185"/>
    </source>
</evidence>
<dbReference type="Proteomes" id="UP000005496">
    <property type="component" value="Unassembled WGS sequence"/>
</dbReference>
<dbReference type="Pfam" id="PF00986">
    <property type="entry name" value="DNA_gyraseB_C"/>
    <property type="match status" value="1"/>
</dbReference>
<dbReference type="InterPro" id="IPR002288">
    <property type="entry name" value="DNA_gyrase_B_C"/>
</dbReference>
<dbReference type="GO" id="GO:0005694">
    <property type="term" value="C:chromosome"/>
    <property type="evidence" value="ECO:0007669"/>
    <property type="project" value="InterPro"/>
</dbReference>
<dbReference type="HAMAP" id="MF_01898">
    <property type="entry name" value="GyrB"/>
    <property type="match status" value="1"/>
</dbReference>